<accession>A0ABP1WJ66</accession>
<reference evidence="2 3" key="1">
    <citation type="journal article" date="2014" name="Int. J. Syst. Evol. Microbiol.">
        <title>Complete genome of a new Firmicutes species belonging to the dominant human colonic microbiota ('Ruminococcus bicirculans') reveals two chromosomes and a selective capacity to utilize plant glucans.</title>
        <authorList>
            <consortium name="NISC Comparative Sequencing Program"/>
            <person name="Wegmann U."/>
            <person name="Louis P."/>
            <person name="Goesmann A."/>
            <person name="Henrissat B."/>
            <person name="Duncan S.H."/>
            <person name="Flint H.J."/>
        </authorList>
    </citation>
    <scope>NUCLEOTIDE SEQUENCE [LARGE SCALE GENOMIC DNA]</scope>
    <source>
        <strain evidence="2 3">80/3</strain>
    </source>
</reference>
<dbReference type="SMART" id="SM00306">
    <property type="entry name" value="HintN"/>
    <property type="match status" value="1"/>
</dbReference>
<feature type="domain" description="Hint" evidence="1">
    <location>
        <begin position="8"/>
        <end position="102"/>
    </location>
</feature>
<evidence type="ECO:0000259" key="1">
    <source>
        <dbReference type="SMART" id="SM00306"/>
    </source>
</evidence>
<dbReference type="CDD" id="cd00081">
    <property type="entry name" value="Hint"/>
    <property type="match status" value="1"/>
</dbReference>
<evidence type="ECO:0000313" key="2">
    <source>
        <dbReference type="EMBL" id="CCO04650.1"/>
    </source>
</evidence>
<proteinExistence type="predicted"/>
<dbReference type="NCBIfam" id="TIGR01443">
    <property type="entry name" value="intein_Cterm"/>
    <property type="match status" value="1"/>
</dbReference>
<dbReference type="EMBL" id="HF545616">
    <property type="protein sequence ID" value="CCO04650.1"/>
    <property type="molecule type" value="Genomic_DNA"/>
</dbReference>
<dbReference type="PROSITE" id="PS50817">
    <property type="entry name" value="INTEIN_N_TER"/>
    <property type="match status" value="1"/>
</dbReference>
<dbReference type="SUPFAM" id="SSF51294">
    <property type="entry name" value="Hedgehog/intein (Hint) domain"/>
    <property type="match status" value="1"/>
</dbReference>
<dbReference type="InterPro" id="IPR006141">
    <property type="entry name" value="Intein_N"/>
</dbReference>
<name>A0ABP1WJ66_9FIRM</name>
<dbReference type="InterPro" id="IPR030934">
    <property type="entry name" value="Intein_C"/>
</dbReference>
<sequence>MKKHQETLTCFVAGTMILTASGLVAIENIKAGDKVISTYPETMETSPKTVLETYIREVTTLVHLTVNGEEIVTTVDHPFYVKNQGFIKAGELIVGDELLDVNGNVLLVENFDVELTDKPVKVYNFQVEDFHTYHVSGLAILVHNAGGYERSQKYSNNWSDESLSKTVDKIAPDSKPVKTSSSKEIYNNPKTGKQVVYDTDGNYFRIEDTTLTGKRVYTDINGNQIPNNKIVNGKQIGISKSEYNQLTHFNNID</sequence>
<dbReference type="Gene3D" id="2.170.16.10">
    <property type="entry name" value="Hedgehog/Intein (Hint) domain"/>
    <property type="match status" value="1"/>
</dbReference>
<dbReference type="PROSITE" id="PS50818">
    <property type="entry name" value="INTEIN_C_TER"/>
    <property type="match status" value="1"/>
</dbReference>
<dbReference type="InterPro" id="IPR036844">
    <property type="entry name" value="Hint_dom_sf"/>
</dbReference>
<gene>
    <name evidence="2" type="ORF">RBI_I00935</name>
</gene>
<organism evidence="2 3">
    <name type="scientific">Ruminococcus bicirculans</name>
    <name type="common">ex Wegman et al. 2014</name>
    <dbReference type="NCBI Taxonomy" id="1160721"/>
    <lineage>
        <taxon>Bacteria</taxon>
        <taxon>Bacillati</taxon>
        <taxon>Bacillota</taxon>
        <taxon>Clostridia</taxon>
        <taxon>Eubacteriales</taxon>
        <taxon>Oscillospiraceae</taxon>
        <taxon>Ruminococcus</taxon>
    </lineage>
</organism>
<dbReference type="Pfam" id="PF07591">
    <property type="entry name" value="PT-HINT"/>
    <property type="match status" value="1"/>
</dbReference>
<keyword evidence="3" id="KW-1185">Reference proteome</keyword>
<protein>
    <recommendedName>
        <fullName evidence="1">Hint domain-containing protein</fullName>
    </recommendedName>
</protein>
<dbReference type="Proteomes" id="UP000027600">
    <property type="component" value="Chromosome I"/>
</dbReference>
<dbReference type="InterPro" id="IPR003587">
    <property type="entry name" value="Hint_dom_N"/>
</dbReference>
<evidence type="ECO:0000313" key="3">
    <source>
        <dbReference type="Proteomes" id="UP000027600"/>
    </source>
</evidence>
<dbReference type="RefSeq" id="WP_051706458.1">
    <property type="nucleotide sequence ID" value="NZ_HF545616.1"/>
</dbReference>